<accession>A0A2N9KF00</accession>
<dbReference type="GeneID" id="99674974"/>
<name>A0A2N9KF00_9LACO</name>
<sequence length="90" mass="10050">MTKKAQELKTQIVAYGWQLFTPENTIVMDNEQGNIAIGDVSDNFRGGPVILLKVSKNEAIVENSGYFEQGISVTLDKKIIIRRRPIIGDN</sequence>
<dbReference type="Proteomes" id="UP000237923">
    <property type="component" value="Unassembled WGS sequence"/>
</dbReference>
<dbReference type="AlphaFoldDB" id="A0A2N9KF00"/>
<dbReference type="EMBL" id="OKQR01000002">
    <property type="protein sequence ID" value="SPD93756.1"/>
    <property type="molecule type" value="Genomic_DNA"/>
</dbReference>
<evidence type="ECO:0000313" key="2">
    <source>
        <dbReference type="EMBL" id="SPE09412.1"/>
    </source>
</evidence>
<evidence type="ECO:0000313" key="3">
    <source>
        <dbReference type="Proteomes" id="UP000237923"/>
    </source>
</evidence>
<evidence type="ECO:0000313" key="4">
    <source>
        <dbReference type="Proteomes" id="UP000239237"/>
    </source>
</evidence>
<gene>
    <name evidence="1" type="ORF">LES8486_01420</name>
    <name evidence="2" type="ORF">LES9216_01567</name>
</gene>
<protein>
    <submittedName>
        <fullName evidence="2">Uncharacterized protein</fullName>
    </submittedName>
</protein>
<dbReference type="EMBL" id="OKQU01000002">
    <property type="protein sequence ID" value="SPE09412.1"/>
    <property type="molecule type" value="Genomic_DNA"/>
</dbReference>
<organism evidence="2 3">
    <name type="scientific">Leuconostoc suionicum</name>
    <dbReference type="NCBI Taxonomy" id="1511761"/>
    <lineage>
        <taxon>Bacteria</taxon>
        <taxon>Bacillati</taxon>
        <taxon>Bacillota</taxon>
        <taxon>Bacilli</taxon>
        <taxon>Lactobacillales</taxon>
        <taxon>Lactobacillaceae</taxon>
        <taxon>Leuconostoc</taxon>
    </lineage>
</organism>
<evidence type="ECO:0000313" key="1">
    <source>
        <dbReference type="EMBL" id="SPD93756.1"/>
    </source>
</evidence>
<dbReference type="Proteomes" id="UP000239237">
    <property type="component" value="Unassembled WGS sequence"/>
</dbReference>
<reference evidence="2 3" key="2">
    <citation type="submission" date="2018-02" db="EMBL/GenBank/DDBJ databases">
        <authorList>
            <person name="Cohen D.B."/>
            <person name="Kent A.D."/>
        </authorList>
    </citation>
    <scope>NUCLEOTIDE SEQUENCE [LARGE SCALE GENOMIC DNA]</scope>
    <source>
        <strain evidence="2 3">CECT 9216</strain>
    </source>
</reference>
<dbReference type="RefSeq" id="WP_072614314.1">
    <property type="nucleotide sequence ID" value="NZ_AP017935.1"/>
</dbReference>
<dbReference type="KEGG" id="lsu:A6B45_09205"/>
<proteinExistence type="predicted"/>
<keyword evidence="4" id="KW-1185">Reference proteome</keyword>
<reference evidence="1 4" key="1">
    <citation type="submission" date="2018-02" db="EMBL/GenBank/DDBJ databases">
        <authorList>
            <person name="Rodrigo-Torres L."/>
            <person name="Arahal R. D."/>
            <person name="Lucena T."/>
        </authorList>
    </citation>
    <scope>NUCLEOTIDE SEQUENCE [LARGE SCALE GENOMIC DNA]</scope>
    <source>
        <strain evidence="1 4">CECT 8486</strain>
    </source>
</reference>